<name>A0A0A5G176_9BACI</name>
<evidence type="ECO:0000256" key="1">
    <source>
        <dbReference type="SAM" id="MobiDB-lite"/>
    </source>
</evidence>
<dbReference type="EMBL" id="AVPG01000019">
    <property type="protein sequence ID" value="KGX85794.1"/>
    <property type="molecule type" value="Genomic_DNA"/>
</dbReference>
<feature type="compositionally biased region" description="Polar residues" evidence="1">
    <location>
        <begin position="15"/>
        <end position="39"/>
    </location>
</feature>
<accession>A0A0A5G176</accession>
<protein>
    <submittedName>
        <fullName evidence="2">Uncharacterized protein</fullName>
    </submittedName>
</protein>
<reference evidence="2 3" key="1">
    <citation type="submission" date="2013-08" db="EMBL/GenBank/DDBJ databases">
        <authorList>
            <person name="Huang J."/>
            <person name="Wang G."/>
        </authorList>
    </citation>
    <scope>NUCLEOTIDE SEQUENCE [LARGE SCALE GENOMIC DNA]</scope>
    <source>
        <strain evidence="2 3">JSM 072002</strain>
    </source>
</reference>
<proteinExistence type="predicted"/>
<dbReference type="STRING" id="1385512.N784_08055"/>
<evidence type="ECO:0000313" key="3">
    <source>
        <dbReference type="Proteomes" id="UP000030401"/>
    </source>
</evidence>
<organism evidence="2 3">
    <name type="scientific">Pontibacillus litoralis JSM 072002</name>
    <dbReference type="NCBI Taxonomy" id="1385512"/>
    <lineage>
        <taxon>Bacteria</taxon>
        <taxon>Bacillati</taxon>
        <taxon>Bacillota</taxon>
        <taxon>Bacilli</taxon>
        <taxon>Bacillales</taxon>
        <taxon>Bacillaceae</taxon>
        <taxon>Pontibacillus</taxon>
    </lineage>
</organism>
<dbReference type="AlphaFoldDB" id="A0A0A5G176"/>
<keyword evidence="3" id="KW-1185">Reference proteome</keyword>
<feature type="compositionally biased region" description="Basic residues" evidence="1">
    <location>
        <begin position="1"/>
        <end position="14"/>
    </location>
</feature>
<gene>
    <name evidence="2" type="ORF">N784_08055</name>
</gene>
<evidence type="ECO:0000313" key="2">
    <source>
        <dbReference type="EMBL" id="KGX85794.1"/>
    </source>
</evidence>
<dbReference type="Proteomes" id="UP000030401">
    <property type="component" value="Unassembled WGS sequence"/>
</dbReference>
<sequence length="59" mass="6775">MNNHHSFTKQKKTNRVIQDNEQTSIVQSNSILQQTTDADQSGPPEVHQYVDCDEENGWC</sequence>
<feature type="region of interest" description="Disordered" evidence="1">
    <location>
        <begin position="1"/>
        <end position="59"/>
    </location>
</feature>
<dbReference type="RefSeq" id="WP_036835096.1">
    <property type="nucleotide sequence ID" value="NZ_AVPG01000019.1"/>
</dbReference>
<comment type="caution">
    <text evidence="2">The sequence shown here is derived from an EMBL/GenBank/DDBJ whole genome shotgun (WGS) entry which is preliminary data.</text>
</comment>
<dbReference type="OrthoDB" id="2876840at2"/>